<dbReference type="SUPFAM" id="SSF56752">
    <property type="entry name" value="D-aminoacid aminotransferase-like PLP-dependent enzymes"/>
    <property type="match status" value="1"/>
</dbReference>
<accession>A0A2K9LRT1</accession>
<dbReference type="GO" id="GO:0008153">
    <property type="term" value="P:4-aminobenzoate biosynthetic process"/>
    <property type="evidence" value="ECO:0007669"/>
    <property type="project" value="UniProtKB-UniRule"/>
</dbReference>
<dbReference type="NCBIfam" id="NF004761">
    <property type="entry name" value="PRK06092.1"/>
    <property type="match status" value="1"/>
</dbReference>
<dbReference type="GO" id="GO:0046656">
    <property type="term" value="P:folic acid biosynthetic process"/>
    <property type="evidence" value="ECO:0007669"/>
    <property type="project" value="UniProtKB-KW"/>
</dbReference>
<dbReference type="FunFam" id="3.20.10.10:FF:000002">
    <property type="entry name" value="D-alanine aminotransferase"/>
    <property type="match status" value="1"/>
</dbReference>
<comment type="function">
    <text evidence="10">Involved in the biosynthesis of p-aminobenzoate (PABA), a precursor of tetrahydrofolate. Converts 4-amino-4-deoxychorismate into 4-aminobenzoate (PABA) and pyruvate.</text>
</comment>
<proteinExistence type="inferred from homology"/>
<dbReference type="Proteomes" id="UP000235116">
    <property type="component" value="Chromosome"/>
</dbReference>
<comment type="pathway">
    <text evidence="7">Cofactor biosynthesis; tetrahydrofolate biosynthesis; 4-aminobenzoate from chorismate: step 2/2.</text>
</comment>
<dbReference type="GO" id="GO:0005829">
    <property type="term" value="C:cytosol"/>
    <property type="evidence" value="ECO:0007669"/>
    <property type="project" value="TreeGrafter"/>
</dbReference>
<dbReference type="RefSeq" id="WP_101896418.1">
    <property type="nucleotide sequence ID" value="NZ_CP022684.1"/>
</dbReference>
<organism evidence="13 14">
    <name type="scientific">Ketobacter alkanivorans</name>
    <dbReference type="NCBI Taxonomy" id="1917421"/>
    <lineage>
        <taxon>Bacteria</taxon>
        <taxon>Pseudomonadati</taxon>
        <taxon>Pseudomonadota</taxon>
        <taxon>Gammaproteobacteria</taxon>
        <taxon>Pseudomonadales</taxon>
        <taxon>Ketobacteraceae</taxon>
        <taxon>Ketobacter</taxon>
    </lineage>
</organism>
<comment type="cofactor">
    <cofactor evidence="1">
        <name>pyridoxal 5'-phosphate</name>
        <dbReference type="ChEBI" id="CHEBI:597326"/>
    </cofactor>
</comment>
<dbReference type="AlphaFoldDB" id="A0A2K9LRT1"/>
<dbReference type="InterPro" id="IPR017824">
    <property type="entry name" value="Aminodeoxychorismate_lyase_IV"/>
</dbReference>
<dbReference type="GO" id="GO:0030170">
    <property type="term" value="F:pyridoxal phosphate binding"/>
    <property type="evidence" value="ECO:0007669"/>
    <property type="project" value="InterPro"/>
</dbReference>
<evidence type="ECO:0000256" key="11">
    <source>
        <dbReference type="ARBA" id="ARBA00069174"/>
    </source>
</evidence>
<gene>
    <name evidence="13" type="ORF">Kalk_20325</name>
</gene>
<evidence type="ECO:0000256" key="4">
    <source>
        <dbReference type="ARBA" id="ARBA00022898"/>
    </source>
</evidence>
<evidence type="ECO:0000256" key="8">
    <source>
        <dbReference type="ARBA" id="ARBA00035676"/>
    </source>
</evidence>
<reference evidence="14" key="1">
    <citation type="submission" date="2017-08" db="EMBL/GenBank/DDBJ databases">
        <title>Direct submision.</title>
        <authorList>
            <person name="Kim S.-J."/>
            <person name="Rhee S.-K."/>
        </authorList>
    </citation>
    <scope>NUCLEOTIDE SEQUENCE [LARGE SCALE GENOMIC DNA]</scope>
    <source>
        <strain evidence="14">GI5</strain>
    </source>
</reference>
<keyword evidence="5" id="KW-0289">Folate biosynthesis</keyword>
<evidence type="ECO:0000256" key="1">
    <source>
        <dbReference type="ARBA" id="ARBA00001933"/>
    </source>
</evidence>
<dbReference type="InterPro" id="IPR043131">
    <property type="entry name" value="BCAT-like_N"/>
</dbReference>
<dbReference type="InterPro" id="IPR050571">
    <property type="entry name" value="Class-IV_PLP-Dep_Aminotrnsfr"/>
</dbReference>
<dbReference type="Pfam" id="PF01063">
    <property type="entry name" value="Aminotran_4"/>
    <property type="match status" value="1"/>
</dbReference>
<dbReference type="OrthoDB" id="9805628at2"/>
<dbReference type="InterPro" id="IPR036038">
    <property type="entry name" value="Aminotransferase-like"/>
</dbReference>
<dbReference type="GO" id="GO:0008696">
    <property type="term" value="F:4-amino-4-deoxychorismate lyase activity"/>
    <property type="evidence" value="ECO:0007669"/>
    <property type="project" value="UniProtKB-UniRule"/>
</dbReference>
<dbReference type="InterPro" id="IPR001544">
    <property type="entry name" value="Aminotrans_IV"/>
</dbReference>
<protein>
    <recommendedName>
        <fullName evidence="11 12">Aminodeoxychorismate lyase</fullName>
        <ecNumber evidence="8 12">4.1.3.38</ecNumber>
    </recommendedName>
</protein>
<evidence type="ECO:0000256" key="12">
    <source>
        <dbReference type="NCBIfam" id="TIGR03461"/>
    </source>
</evidence>
<evidence type="ECO:0000256" key="10">
    <source>
        <dbReference type="ARBA" id="ARBA00054027"/>
    </source>
</evidence>
<evidence type="ECO:0000256" key="3">
    <source>
        <dbReference type="ARBA" id="ARBA00011738"/>
    </source>
</evidence>
<evidence type="ECO:0000256" key="9">
    <source>
        <dbReference type="ARBA" id="ARBA00049529"/>
    </source>
</evidence>
<keyword evidence="6 13" id="KW-0456">Lyase</keyword>
<dbReference type="KEGG" id="kak:Kalk_20325"/>
<keyword evidence="14" id="KW-1185">Reference proteome</keyword>
<dbReference type="NCBIfam" id="TIGR03461">
    <property type="entry name" value="pabC_Proteo"/>
    <property type="match status" value="1"/>
</dbReference>
<evidence type="ECO:0000256" key="2">
    <source>
        <dbReference type="ARBA" id="ARBA00009320"/>
    </source>
</evidence>
<dbReference type="PANTHER" id="PTHR42743:SF2">
    <property type="entry name" value="AMINODEOXYCHORISMATE LYASE"/>
    <property type="match status" value="1"/>
</dbReference>
<dbReference type="PANTHER" id="PTHR42743">
    <property type="entry name" value="AMINO-ACID AMINOTRANSFERASE"/>
    <property type="match status" value="1"/>
</dbReference>
<dbReference type="Gene3D" id="3.20.10.10">
    <property type="entry name" value="D-amino Acid Aminotransferase, subunit A, domain 2"/>
    <property type="match status" value="1"/>
</dbReference>
<dbReference type="EMBL" id="CP022684">
    <property type="protein sequence ID" value="AUM15046.1"/>
    <property type="molecule type" value="Genomic_DNA"/>
</dbReference>
<comment type="similarity">
    <text evidence="2">Belongs to the class-IV pyridoxal-phosphate-dependent aminotransferase family.</text>
</comment>
<name>A0A2K9LRT1_9GAMM</name>
<dbReference type="InterPro" id="IPR043132">
    <property type="entry name" value="BCAT-like_C"/>
</dbReference>
<evidence type="ECO:0000256" key="7">
    <source>
        <dbReference type="ARBA" id="ARBA00035633"/>
    </source>
</evidence>
<evidence type="ECO:0000313" key="14">
    <source>
        <dbReference type="Proteomes" id="UP000235116"/>
    </source>
</evidence>
<dbReference type="EC" id="4.1.3.38" evidence="8 12"/>
<comment type="catalytic activity">
    <reaction evidence="9">
        <text>4-amino-4-deoxychorismate = 4-aminobenzoate + pyruvate + H(+)</text>
        <dbReference type="Rhea" id="RHEA:16201"/>
        <dbReference type="ChEBI" id="CHEBI:15361"/>
        <dbReference type="ChEBI" id="CHEBI:15378"/>
        <dbReference type="ChEBI" id="CHEBI:17836"/>
        <dbReference type="ChEBI" id="CHEBI:58406"/>
        <dbReference type="EC" id="4.1.3.38"/>
    </reaction>
</comment>
<evidence type="ECO:0000256" key="5">
    <source>
        <dbReference type="ARBA" id="ARBA00022909"/>
    </source>
</evidence>
<keyword evidence="4" id="KW-0663">Pyridoxal phosphate</keyword>
<comment type="subunit">
    <text evidence="3">Homodimer.</text>
</comment>
<evidence type="ECO:0000313" key="13">
    <source>
        <dbReference type="EMBL" id="AUM15046.1"/>
    </source>
</evidence>
<dbReference type="CDD" id="cd01559">
    <property type="entry name" value="ADCL_like"/>
    <property type="match status" value="1"/>
</dbReference>
<evidence type="ECO:0000256" key="6">
    <source>
        <dbReference type="ARBA" id="ARBA00023239"/>
    </source>
</evidence>
<sequence>MPCWVNGAPADGVSVADRGLAYGDGVFETVRVACDGPVLLPYHLQRLQEGLLRLNIAVDWAALEQEIRQYPGWRQPGVVKLIITRGSGGRGYGTVNVQGPSRVFSAHPAPQYPERYTQLGVRIYSCETRLSINPQLAGIKHLNRLEQVLARQEFQSDSCQDQYQEGLMLSQSGCVIEGVLSNLFLVQDGSLHTPDLSQCGVAGVMRRWLLEQMQECGIKVNVGPVTLQDIELADEWFFCNSVYGVWPVSHWENRTWTVGPLTAQVQQWVKDRWQF</sequence>
<dbReference type="Gene3D" id="3.30.470.10">
    <property type="match status" value="1"/>
</dbReference>